<dbReference type="Gene3D" id="1.25.40.10">
    <property type="entry name" value="Tetratricopeptide repeat domain"/>
    <property type="match status" value="1"/>
</dbReference>
<evidence type="ECO:0000313" key="4">
    <source>
        <dbReference type="Proteomes" id="UP000530928"/>
    </source>
</evidence>
<feature type="domain" description="Tetratrico peptide repeat group 5" evidence="2">
    <location>
        <begin position="31"/>
        <end position="140"/>
    </location>
</feature>
<evidence type="ECO:0000313" key="3">
    <source>
        <dbReference type="EMBL" id="MBA2891929.1"/>
    </source>
</evidence>
<feature type="repeat" description="TPR" evidence="1">
    <location>
        <begin position="59"/>
        <end position="92"/>
    </location>
</feature>
<dbReference type="Proteomes" id="UP000530928">
    <property type="component" value="Unassembled WGS sequence"/>
</dbReference>
<dbReference type="InterPro" id="IPR041656">
    <property type="entry name" value="TPR_5"/>
</dbReference>
<comment type="caution">
    <text evidence="3">The sequence shown here is derived from an EMBL/GenBank/DDBJ whole genome shotgun (WGS) entry which is preliminary data.</text>
</comment>
<reference evidence="3 4" key="1">
    <citation type="submission" date="2020-07" db="EMBL/GenBank/DDBJ databases">
        <title>Genomic Encyclopedia of Type Strains, Phase IV (KMG-IV): sequencing the most valuable type-strain genomes for metagenomic binning, comparative biology and taxonomic classification.</title>
        <authorList>
            <person name="Goeker M."/>
        </authorList>
    </citation>
    <scope>NUCLEOTIDE SEQUENCE [LARGE SCALE GENOMIC DNA]</scope>
    <source>
        <strain evidence="3 4">DSM 45533</strain>
    </source>
</reference>
<dbReference type="SMART" id="SM00028">
    <property type="entry name" value="TPR"/>
    <property type="match status" value="2"/>
</dbReference>
<evidence type="ECO:0000256" key="1">
    <source>
        <dbReference type="PROSITE-ProRule" id="PRU00339"/>
    </source>
</evidence>
<keyword evidence="4" id="KW-1185">Reference proteome</keyword>
<dbReference type="EMBL" id="JACDUR010000003">
    <property type="protein sequence ID" value="MBA2891929.1"/>
    <property type="molecule type" value="Genomic_DNA"/>
</dbReference>
<dbReference type="InterPro" id="IPR011990">
    <property type="entry name" value="TPR-like_helical_dom_sf"/>
</dbReference>
<accession>A0A7W0CIZ0</accession>
<protein>
    <submittedName>
        <fullName evidence="3">Tetratricopeptide (TPR) repeat protein</fullName>
    </submittedName>
</protein>
<sequence length="144" mass="16335">MSDEELRIKLEKLLGQLADNPDDPELYRQIAYTHDGLGLEHEAVPYYEKTLELGASDRRGTWTGYGSTLRVIGRFEDAVKAFDKGLEEFPGDPAMRAFRAMALYNLDRSREAVAELLRVLVDKEQLGGYERAAAYYAENLDETI</sequence>
<organism evidence="3 4">
    <name type="scientific">Nonomuraea soli</name>
    <dbReference type="NCBI Taxonomy" id="1032476"/>
    <lineage>
        <taxon>Bacteria</taxon>
        <taxon>Bacillati</taxon>
        <taxon>Actinomycetota</taxon>
        <taxon>Actinomycetes</taxon>
        <taxon>Streptosporangiales</taxon>
        <taxon>Streptosporangiaceae</taxon>
        <taxon>Nonomuraea</taxon>
    </lineage>
</organism>
<evidence type="ECO:0000259" key="2">
    <source>
        <dbReference type="Pfam" id="PF12688"/>
    </source>
</evidence>
<dbReference type="AlphaFoldDB" id="A0A7W0CIZ0"/>
<proteinExistence type="predicted"/>
<dbReference type="SUPFAM" id="SSF48452">
    <property type="entry name" value="TPR-like"/>
    <property type="match status" value="1"/>
</dbReference>
<gene>
    <name evidence="3" type="ORF">HNR30_003270</name>
</gene>
<name>A0A7W0CIZ0_9ACTN</name>
<dbReference type="PROSITE" id="PS50005">
    <property type="entry name" value="TPR"/>
    <property type="match status" value="1"/>
</dbReference>
<dbReference type="RefSeq" id="WP_181610678.1">
    <property type="nucleotide sequence ID" value="NZ_BAABAM010000002.1"/>
</dbReference>
<dbReference type="Pfam" id="PF12688">
    <property type="entry name" value="TPR_5"/>
    <property type="match status" value="1"/>
</dbReference>
<keyword evidence="1" id="KW-0802">TPR repeat</keyword>
<dbReference type="InterPro" id="IPR019734">
    <property type="entry name" value="TPR_rpt"/>
</dbReference>